<feature type="compositionally biased region" description="Basic and acidic residues" evidence="1">
    <location>
        <begin position="1"/>
        <end position="19"/>
    </location>
</feature>
<comment type="caution">
    <text evidence="2">The sequence shown here is derived from an EMBL/GenBank/DDBJ whole genome shotgun (WGS) entry which is preliminary data.</text>
</comment>
<feature type="region of interest" description="Disordered" evidence="1">
    <location>
        <begin position="1"/>
        <end position="62"/>
    </location>
</feature>
<evidence type="ECO:0000313" key="3">
    <source>
        <dbReference type="Proteomes" id="UP001149140"/>
    </source>
</evidence>
<feature type="compositionally biased region" description="Basic and acidic residues" evidence="1">
    <location>
        <begin position="45"/>
        <end position="54"/>
    </location>
</feature>
<dbReference type="Proteomes" id="UP001149140">
    <property type="component" value="Unassembled WGS sequence"/>
</dbReference>
<dbReference type="AlphaFoldDB" id="A0A9X3RZS8"/>
<evidence type="ECO:0000313" key="2">
    <source>
        <dbReference type="EMBL" id="MDA0161250.1"/>
    </source>
</evidence>
<gene>
    <name evidence="2" type="ORF">OM076_13310</name>
</gene>
<sequence length="189" mass="19795">MSTLMTERRRPLDNDDRQESLFGGEAFALKPGATAPWQRPAPEPEAARAPEGPRGEAPSTPVDEVQAGVFDAPAAVEFESGPTAEDLAAYTRETAAGTELLAGPVPTEVPVQGADLELETLERATLARQDVRRPRAPLTGPTLDDVMSRVWEGLATGLPAACPVCRGEVVASFAGSLHGSCSSCGTTIE</sequence>
<protein>
    <submittedName>
        <fullName evidence="2">Uncharacterized protein</fullName>
    </submittedName>
</protein>
<evidence type="ECO:0000256" key="1">
    <source>
        <dbReference type="SAM" id="MobiDB-lite"/>
    </source>
</evidence>
<organism evidence="2 3">
    <name type="scientific">Solirubrobacter ginsenosidimutans</name>
    <dbReference type="NCBI Taxonomy" id="490573"/>
    <lineage>
        <taxon>Bacteria</taxon>
        <taxon>Bacillati</taxon>
        <taxon>Actinomycetota</taxon>
        <taxon>Thermoleophilia</taxon>
        <taxon>Solirubrobacterales</taxon>
        <taxon>Solirubrobacteraceae</taxon>
        <taxon>Solirubrobacter</taxon>
    </lineage>
</organism>
<reference evidence="2" key="1">
    <citation type="submission" date="2022-10" db="EMBL/GenBank/DDBJ databases">
        <title>The WGS of Solirubrobacter ginsenosidimutans DSM 21036.</title>
        <authorList>
            <person name="Jiang Z."/>
        </authorList>
    </citation>
    <scope>NUCLEOTIDE SEQUENCE</scope>
    <source>
        <strain evidence="2">DSM 21036</strain>
    </source>
</reference>
<dbReference type="EMBL" id="JAPDOD010000010">
    <property type="protein sequence ID" value="MDA0161250.1"/>
    <property type="molecule type" value="Genomic_DNA"/>
</dbReference>
<name>A0A9X3RZS8_9ACTN</name>
<keyword evidence="3" id="KW-1185">Reference proteome</keyword>
<accession>A0A9X3RZS8</accession>
<proteinExistence type="predicted"/>